<feature type="region of interest" description="Disordered" evidence="1">
    <location>
        <begin position="1"/>
        <end position="23"/>
    </location>
</feature>
<dbReference type="EMBL" id="AVOT02004731">
    <property type="protein sequence ID" value="MBW0477208.1"/>
    <property type="molecule type" value="Genomic_DNA"/>
</dbReference>
<protein>
    <submittedName>
        <fullName evidence="2">Uncharacterized protein</fullName>
    </submittedName>
</protein>
<comment type="caution">
    <text evidence="2">The sequence shown here is derived from an EMBL/GenBank/DDBJ whole genome shotgun (WGS) entry which is preliminary data.</text>
</comment>
<evidence type="ECO:0000313" key="2">
    <source>
        <dbReference type="EMBL" id="MBW0477208.1"/>
    </source>
</evidence>
<evidence type="ECO:0000313" key="3">
    <source>
        <dbReference type="Proteomes" id="UP000765509"/>
    </source>
</evidence>
<proteinExistence type="predicted"/>
<reference evidence="2" key="1">
    <citation type="submission" date="2021-03" db="EMBL/GenBank/DDBJ databases">
        <title>Draft genome sequence of rust myrtle Austropuccinia psidii MF-1, a brazilian biotype.</title>
        <authorList>
            <person name="Quecine M.C."/>
            <person name="Pachon D.M.R."/>
            <person name="Bonatelli M.L."/>
            <person name="Correr F.H."/>
            <person name="Franceschini L.M."/>
            <person name="Leite T.F."/>
            <person name="Margarido G.R.A."/>
            <person name="Almeida C.A."/>
            <person name="Ferrarezi J.A."/>
            <person name="Labate C.A."/>
        </authorList>
    </citation>
    <scope>NUCLEOTIDE SEQUENCE</scope>
    <source>
        <strain evidence="2">MF-1</strain>
    </source>
</reference>
<evidence type="ECO:0000256" key="1">
    <source>
        <dbReference type="SAM" id="MobiDB-lite"/>
    </source>
</evidence>
<feature type="region of interest" description="Disordered" evidence="1">
    <location>
        <begin position="49"/>
        <end position="102"/>
    </location>
</feature>
<sequence>MPEEKSLWQPTPGPSGTQWSEDLFHSKQQAFPFPILALEVNELNLPPFVEPSQHNEPPVCTPTQPILGLSEVPQTGNNSTHDPEPEVALTQSMDYPFDKSNF</sequence>
<gene>
    <name evidence="2" type="ORF">O181_016923</name>
</gene>
<dbReference type="AlphaFoldDB" id="A0A9Q3C661"/>
<organism evidence="2 3">
    <name type="scientific">Austropuccinia psidii MF-1</name>
    <dbReference type="NCBI Taxonomy" id="1389203"/>
    <lineage>
        <taxon>Eukaryota</taxon>
        <taxon>Fungi</taxon>
        <taxon>Dikarya</taxon>
        <taxon>Basidiomycota</taxon>
        <taxon>Pucciniomycotina</taxon>
        <taxon>Pucciniomycetes</taxon>
        <taxon>Pucciniales</taxon>
        <taxon>Sphaerophragmiaceae</taxon>
        <taxon>Austropuccinia</taxon>
    </lineage>
</organism>
<dbReference type="Proteomes" id="UP000765509">
    <property type="component" value="Unassembled WGS sequence"/>
</dbReference>
<keyword evidence="3" id="KW-1185">Reference proteome</keyword>
<accession>A0A9Q3C661</accession>
<name>A0A9Q3C661_9BASI</name>